<evidence type="ECO:0000259" key="2">
    <source>
        <dbReference type="Pfam" id="PF12708"/>
    </source>
</evidence>
<dbReference type="EMBL" id="ML975161">
    <property type="protein sequence ID" value="KAF1811435.1"/>
    <property type="molecule type" value="Genomic_DNA"/>
</dbReference>
<keyword evidence="1" id="KW-0732">Signal</keyword>
<dbReference type="FunFam" id="2.160.20.10:FF:000026">
    <property type="entry name" value="Exo-beta-1,3-glucanase Exg0"/>
    <property type="match status" value="1"/>
</dbReference>
<accession>A0A6G1FZZ9</accession>
<organism evidence="3">
    <name type="scientific">Eremomyces bilateralis CBS 781.70</name>
    <dbReference type="NCBI Taxonomy" id="1392243"/>
    <lineage>
        <taxon>Eukaryota</taxon>
        <taxon>Fungi</taxon>
        <taxon>Dikarya</taxon>
        <taxon>Ascomycota</taxon>
        <taxon>Pezizomycotina</taxon>
        <taxon>Dothideomycetes</taxon>
        <taxon>Dothideomycetes incertae sedis</taxon>
        <taxon>Eremomycetales</taxon>
        <taxon>Eremomycetaceae</taxon>
        <taxon>Eremomyces</taxon>
    </lineage>
</organism>
<evidence type="ECO:0000256" key="1">
    <source>
        <dbReference type="SAM" id="SignalP"/>
    </source>
</evidence>
<feature type="domain" description="Rhamnogalacturonase A/B/Epimerase-like pectate lyase" evidence="2">
    <location>
        <begin position="67"/>
        <end position="291"/>
    </location>
</feature>
<evidence type="ECO:0000313" key="4">
    <source>
        <dbReference type="Proteomes" id="UP000504638"/>
    </source>
</evidence>
<evidence type="ECO:0000313" key="3">
    <source>
        <dbReference type="EMBL" id="KAF1811435.1"/>
    </source>
</evidence>
<dbReference type="PANTHER" id="PTHR33928:SF2">
    <property type="entry name" value="PECTATE LYASE SUPERFAMILY PROTEIN DOMAIN-CONTAINING PROTEIN-RELATED"/>
    <property type="match status" value="1"/>
</dbReference>
<dbReference type="Gene3D" id="2.160.20.10">
    <property type="entry name" value="Single-stranded right-handed beta-helix, Pectin lyase-like"/>
    <property type="match status" value="2"/>
</dbReference>
<gene>
    <name evidence="3 5" type="ORF">P152DRAFT_508033</name>
</gene>
<dbReference type="GO" id="GO:0004650">
    <property type="term" value="F:polygalacturonase activity"/>
    <property type="evidence" value="ECO:0007669"/>
    <property type="project" value="InterPro"/>
</dbReference>
<reference evidence="5" key="2">
    <citation type="submission" date="2020-04" db="EMBL/GenBank/DDBJ databases">
        <authorList>
            <consortium name="NCBI Genome Project"/>
        </authorList>
    </citation>
    <scope>NUCLEOTIDE SEQUENCE</scope>
    <source>
        <strain evidence="5">CBS 781.70</strain>
    </source>
</reference>
<name>A0A6G1FZZ9_9PEZI</name>
<sequence length="779" mass="84538">MVIFSLPALELLAAVLLGMRTILNPVAAHVPRQGTTYPGQSAAGPYWVSNIERKGTVAYGNADFKIFRNVKDYGARGDGVTDDTAAINQAISEGNRCGGGGCDSSTVTPAIVYFPAGTYIISQPLLQYYYTQMIGDATNLPVLKAAPQFEGMAVIDADPYLPDGVNWFTNQNNFFRQVRNFVIDLRAMPPNRGAGIHWQVAQATSLHNIRFEMVKGGADNRQQGIFMDNGSGGWMSDLIFNGGQYGAFLGNQQFTTRNLVFNDCDTAIFMNWNWAWTFKSVSINNCRVGVDMANGGFNQTVGSILMLDSKIQATDCGFNTSFSPDSIPNSGGTLILENTDFTGTPVAVKGPGDQTVVAGGAHVANWVQGRSYIGNDGMRTQTVVTEPAKSAGLLSGNKVFERSKPQYENVPASQFVSVKSAGAVGDGLTDDTAAIQQALTNLKDDQILYFDHGAYLITDTVFVGCHAKITGEIWPLIMASGPKFQDPAQLRPVFKVGNSGQSGAVEMSDLMFETRGPVPGAVLMEWNLNAEKQGSNGMWDVHFRIGGSAGTLLQSDTCAKKPSAPHGPDPKCVGAGMLYHTTKDASVYLENCWFWVSDHELDLADHYQIDIYNGRGVLIESQNPVWFYGTNSEHNVLYNYQVMNAKNVWMGLIQSETPYYQSNPSAPFPFTTPIPGDPTFGAPDALSNKAWGLRVVDSEDVFVYGAGLYSFFENYDQKCVPANNCQNGMISIEGTSKNIRLFGISTKAAVDMIVSSQGSVKDLDNRSNFCGTVARWVQS</sequence>
<reference evidence="3 5" key="1">
    <citation type="submission" date="2020-01" db="EMBL/GenBank/DDBJ databases">
        <authorList>
            <consortium name="DOE Joint Genome Institute"/>
            <person name="Haridas S."/>
            <person name="Albert R."/>
            <person name="Binder M."/>
            <person name="Bloem J."/>
            <person name="Labutti K."/>
            <person name="Salamov A."/>
            <person name="Andreopoulos B."/>
            <person name="Baker S.E."/>
            <person name="Barry K."/>
            <person name="Bills G."/>
            <person name="Bluhm B.H."/>
            <person name="Cannon C."/>
            <person name="Castanera R."/>
            <person name="Culley D.E."/>
            <person name="Daum C."/>
            <person name="Ezra D."/>
            <person name="Gonzalez J.B."/>
            <person name="Henrissat B."/>
            <person name="Kuo A."/>
            <person name="Liang C."/>
            <person name="Lipzen A."/>
            <person name="Lutzoni F."/>
            <person name="Magnuson J."/>
            <person name="Mondo S."/>
            <person name="Nolan M."/>
            <person name="Ohm R."/>
            <person name="Pangilinan J."/>
            <person name="Park H.-J."/>
            <person name="Ramirez L."/>
            <person name="Alfaro M."/>
            <person name="Sun H."/>
            <person name="Tritt A."/>
            <person name="Yoshinaga Y."/>
            <person name="Zwiers L.-H."/>
            <person name="Turgeon B.G."/>
            <person name="Goodwin S.B."/>
            <person name="Spatafora J.W."/>
            <person name="Crous P.W."/>
            <person name="Grigoriev I.V."/>
        </authorList>
    </citation>
    <scope>NUCLEOTIDE SEQUENCE</scope>
    <source>
        <strain evidence="3 5">CBS 781.70</strain>
    </source>
</reference>
<feature type="signal peptide" evidence="1">
    <location>
        <begin position="1"/>
        <end position="28"/>
    </location>
</feature>
<dbReference type="PANTHER" id="PTHR33928">
    <property type="entry name" value="POLYGALACTURONASE QRT3"/>
    <property type="match status" value="1"/>
</dbReference>
<dbReference type="InterPro" id="IPR024535">
    <property type="entry name" value="RHGA/B-epi-like_pectate_lyase"/>
</dbReference>
<dbReference type="InterPro" id="IPR011050">
    <property type="entry name" value="Pectin_lyase_fold/virulence"/>
</dbReference>
<dbReference type="InterPro" id="IPR039279">
    <property type="entry name" value="QRT3-like"/>
</dbReference>
<proteinExistence type="predicted"/>
<dbReference type="Proteomes" id="UP000504638">
    <property type="component" value="Unplaced"/>
</dbReference>
<reference evidence="5" key="3">
    <citation type="submission" date="2025-04" db="UniProtKB">
        <authorList>
            <consortium name="RefSeq"/>
        </authorList>
    </citation>
    <scope>IDENTIFICATION</scope>
    <source>
        <strain evidence="5">CBS 781.70</strain>
    </source>
</reference>
<dbReference type="GeneID" id="54423136"/>
<dbReference type="FunFam" id="2.160.20.10:FF:000023">
    <property type="entry name" value="Exo-beta-1,3-glucanase Exg0"/>
    <property type="match status" value="1"/>
</dbReference>
<dbReference type="OrthoDB" id="1046782at2759"/>
<evidence type="ECO:0000313" key="5">
    <source>
        <dbReference type="RefSeq" id="XP_033533066.1"/>
    </source>
</evidence>
<feature type="chain" id="PRO_5044631730" evidence="1">
    <location>
        <begin position="29"/>
        <end position="779"/>
    </location>
</feature>
<feature type="domain" description="Rhamnogalacturonase A/B/Epimerase-like pectate lyase" evidence="2">
    <location>
        <begin position="415"/>
        <end position="472"/>
    </location>
</feature>
<dbReference type="AlphaFoldDB" id="A0A6G1FZZ9"/>
<dbReference type="CDD" id="cd23668">
    <property type="entry name" value="GH55_beta13glucanase-like"/>
    <property type="match status" value="1"/>
</dbReference>
<dbReference type="InterPro" id="IPR012334">
    <property type="entry name" value="Pectin_lyas_fold"/>
</dbReference>
<dbReference type="SUPFAM" id="SSF51126">
    <property type="entry name" value="Pectin lyase-like"/>
    <property type="match status" value="2"/>
</dbReference>
<protein>
    <submittedName>
        <fullName evidence="3 5">Glucan 1,3-beta-glucosidase GLUC78</fullName>
    </submittedName>
</protein>
<dbReference type="Pfam" id="PF12708">
    <property type="entry name" value="Pect-lyase_RHGA_epim"/>
    <property type="match status" value="2"/>
</dbReference>
<keyword evidence="4" id="KW-1185">Reference proteome</keyword>
<dbReference type="RefSeq" id="XP_033533066.1">
    <property type="nucleotide sequence ID" value="XM_033682566.1"/>
</dbReference>